<feature type="compositionally biased region" description="Polar residues" evidence="7">
    <location>
        <begin position="629"/>
        <end position="638"/>
    </location>
</feature>
<feature type="region of interest" description="Disordered" evidence="7">
    <location>
        <begin position="1273"/>
        <end position="1295"/>
    </location>
</feature>
<keyword evidence="4" id="KW-0460">Magnesium</keyword>
<dbReference type="GO" id="GO:0000166">
    <property type="term" value="F:nucleotide binding"/>
    <property type="evidence" value="ECO:0007669"/>
    <property type="project" value="InterPro"/>
</dbReference>
<feature type="transmembrane region" description="Helical" evidence="8">
    <location>
        <begin position="472"/>
        <end position="490"/>
    </location>
</feature>
<dbReference type="Gene3D" id="1.20.1110.10">
    <property type="entry name" value="Calcium-transporting ATPase, transmembrane domain"/>
    <property type="match status" value="1"/>
</dbReference>
<feature type="transmembrane region" description="Helical" evidence="8">
    <location>
        <begin position="1157"/>
        <end position="1179"/>
    </location>
</feature>
<dbReference type="GO" id="GO:0005388">
    <property type="term" value="F:P-type calcium transporter activity"/>
    <property type="evidence" value="ECO:0007669"/>
    <property type="project" value="TreeGrafter"/>
</dbReference>
<dbReference type="SUPFAM" id="SSF81660">
    <property type="entry name" value="Metal cation-transporting ATPase, ATP-binding domain N"/>
    <property type="match status" value="1"/>
</dbReference>
<dbReference type="PANTHER" id="PTHR24093">
    <property type="entry name" value="CATION TRANSPORTING ATPASE"/>
    <property type="match status" value="1"/>
</dbReference>
<evidence type="ECO:0000256" key="8">
    <source>
        <dbReference type="SAM" id="Phobius"/>
    </source>
</evidence>
<feature type="transmembrane region" description="Helical" evidence="8">
    <location>
        <begin position="1126"/>
        <end position="1145"/>
    </location>
</feature>
<dbReference type="SUPFAM" id="SSF81665">
    <property type="entry name" value="Calcium ATPase, transmembrane domain M"/>
    <property type="match status" value="1"/>
</dbReference>
<dbReference type="SUPFAM" id="SSF56784">
    <property type="entry name" value="HAD-like"/>
    <property type="match status" value="1"/>
</dbReference>
<dbReference type="Pfam" id="PF00689">
    <property type="entry name" value="Cation_ATPase_C"/>
    <property type="match status" value="1"/>
</dbReference>
<evidence type="ECO:0000259" key="9">
    <source>
        <dbReference type="Pfam" id="PF00122"/>
    </source>
</evidence>
<evidence type="ECO:0000256" key="7">
    <source>
        <dbReference type="SAM" id="MobiDB-lite"/>
    </source>
</evidence>
<dbReference type="InterPro" id="IPR023299">
    <property type="entry name" value="ATPase_P-typ_cyto_dom_N"/>
</dbReference>
<dbReference type="Gene3D" id="3.40.1110.10">
    <property type="entry name" value="Calcium-transporting ATPase, cytoplasmic domain N"/>
    <property type="match status" value="1"/>
</dbReference>
<dbReference type="InterPro" id="IPR036412">
    <property type="entry name" value="HAD-like_sf"/>
</dbReference>
<feature type="domain" description="P-type ATPase A" evidence="9">
    <location>
        <begin position="329"/>
        <end position="450"/>
    </location>
</feature>
<dbReference type="OrthoDB" id="3352408at2759"/>
<evidence type="ECO:0000256" key="4">
    <source>
        <dbReference type="ARBA" id="ARBA00022842"/>
    </source>
</evidence>
<evidence type="ECO:0000256" key="1">
    <source>
        <dbReference type="ARBA" id="ARBA00004127"/>
    </source>
</evidence>
<protein>
    <submittedName>
        <fullName evidence="11">Calcium-translocating P-type ATPase</fullName>
    </submittedName>
</protein>
<comment type="subcellular location">
    <subcellularLocation>
        <location evidence="1">Endomembrane system</location>
        <topology evidence="1">Multi-pass membrane protein</topology>
    </subcellularLocation>
</comment>
<dbReference type="PRINTS" id="PR00119">
    <property type="entry name" value="CATATPASE"/>
</dbReference>
<dbReference type="InterPro" id="IPR059000">
    <property type="entry name" value="ATPase_P-type_domA"/>
</dbReference>
<feature type="region of interest" description="Disordered" evidence="7">
    <location>
        <begin position="1"/>
        <end position="72"/>
    </location>
</feature>
<dbReference type="Pfam" id="PF13246">
    <property type="entry name" value="Cation_ATPase"/>
    <property type="match status" value="1"/>
</dbReference>
<dbReference type="EMBL" id="MU006571">
    <property type="protein sequence ID" value="KAF2747792.1"/>
    <property type="molecule type" value="Genomic_DNA"/>
</dbReference>
<accession>A0A6A6VB17</accession>
<keyword evidence="6 8" id="KW-0472">Membrane</keyword>
<dbReference type="Pfam" id="PF00122">
    <property type="entry name" value="E1-E2_ATPase"/>
    <property type="match status" value="1"/>
</dbReference>
<dbReference type="GO" id="GO:0046872">
    <property type="term" value="F:metal ion binding"/>
    <property type="evidence" value="ECO:0007669"/>
    <property type="project" value="UniProtKB-KW"/>
</dbReference>
<feature type="transmembrane region" description="Helical" evidence="8">
    <location>
        <begin position="977"/>
        <end position="998"/>
    </location>
</feature>
<feature type="transmembrane region" description="Helical" evidence="8">
    <location>
        <begin position="1010"/>
        <end position="1028"/>
    </location>
</feature>
<evidence type="ECO:0000256" key="5">
    <source>
        <dbReference type="ARBA" id="ARBA00022989"/>
    </source>
</evidence>
<feature type="domain" description="Cation-transporting P-type ATPase C-terminal" evidence="10">
    <location>
        <begin position="1004"/>
        <end position="1179"/>
    </location>
</feature>
<name>A0A6A6VB17_9PLEO</name>
<dbReference type="Gene3D" id="2.70.150.10">
    <property type="entry name" value="Calcium-transporting ATPase, cytoplasmic transduction domain A"/>
    <property type="match status" value="1"/>
</dbReference>
<feature type="region of interest" description="Disordered" evidence="7">
    <location>
        <begin position="597"/>
        <end position="638"/>
    </location>
</feature>
<dbReference type="GO" id="GO:0005886">
    <property type="term" value="C:plasma membrane"/>
    <property type="evidence" value="ECO:0007669"/>
    <property type="project" value="TreeGrafter"/>
</dbReference>
<feature type="transmembrane region" description="Helical" evidence="8">
    <location>
        <begin position="289"/>
        <end position="310"/>
    </location>
</feature>
<keyword evidence="5 8" id="KW-1133">Transmembrane helix</keyword>
<reference evidence="11" key="1">
    <citation type="journal article" date="2020" name="Stud. Mycol.">
        <title>101 Dothideomycetes genomes: a test case for predicting lifestyles and emergence of pathogens.</title>
        <authorList>
            <person name="Haridas S."/>
            <person name="Albert R."/>
            <person name="Binder M."/>
            <person name="Bloem J."/>
            <person name="Labutti K."/>
            <person name="Salamov A."/>
            <person name="Andreopoulos B."/>
            <person name="Baker S."/>
            <person name="Barry K."/>
            <person name="Bills G."/>
            <person name="Bluhm B."/>
            <person name="Cannon C."/>
            <person name="Castanera R."/>
            <person name="Culley D."/>
            <person name="Daum C."/>
            <person name="Ezra D."/>
            <person name="Gonzalez J."/>
            <person name="Henrissat B."/>
            <person name="Kuo A."/>
            <person name="Liang C."/>
            <person name="Lipzen A."/>
            <person name="Lutzoni F."/>
            <person name="Magnuson J."/>
            <person name="Mondo S."/>
            <person name="Nolan M."/>
            <person name="Ohm R."/>
            <person name="Pangilinan J."/>
            <person name="Park H.-J."/>
            <person name="Ramirez L."/>
            <person name="Alfaro M."/>
            <person name="Sun H."/>
            <person name="Tritt A."/>
            <person name="Yoshinaga Y."/>
            <person name="Zwiers L.-H."/>
            <person name="Turgeon B."/>
            <person name="Goodwin S."/>
            <person name="Spatafora J."/>
            <person name="Crous P."/>
            <person name="Grigoriev I."/>
        </authorList>
    </citation>
    <scope>NUCLEOTIDE SEQUENCE</scope>
    <source>
        <strain evidence="11">CBS 119925</strain>
    </source>
</reference>
<evidence type="ECO:0000259" key="10">
    <source>
        <dbReference type="Pfam" id="PF00689"/>
    </source>
</evidence>
<proteinExistence type="predicted"/>
<sequence length="1329" mass="144835">MSQLGSEASIRSWLDDVVVAEPDDIQSDGADAPKGEQDESSTPKSGIDPDGDPERPESQPVQSGPAASLEGNGPWQEEIEESQYHRAGYAPSSEGYSSIAEVLAGADDPREIDTNLALMPDPGTESDFVVDNNAFAFSPGQLNKMMLNPKSLDAFWALGGLTGLERGLRTDRKAGLSIDEVELYGHVTFQEAVNDNLLTVLDGKPLPITSLQRRLTALTTYQPGLSSFKDRKRVFGDGRLPRKKPKSISHLAWNEYCDGVFIVLTLAALTTIALGLYRTIGQKEESETFSWPEGTAICVAILIVVSLGAISDWRKQRHFIKLDEKSGYLDQTAKVIRSGKVVTVPVLDILVGDVLLFEAGDELRVDGIFIEGHGVRCDESILTCSCVRPATGWSDLLSKTPGDSAFTAILNSENLRRIDPFMVSGAIIAEGRGSLLVTSVGVHSTFGKTLMSLRTDVDATSLQKKLNRLSNIVAKIGLTVAVLLFSVLFIKFLARLKKYPGNGTAKGLQFLYILTIAATLIDVAIPSGLPLAVMVALALATSRMLKDNILVRELKSCEELGYTTTVCVDDVGVLIKDPMTVTAGLLGDAPISDHAIPTKSSSEVTNAEKESSLELKPEEIPSERRVKHTPNSGILNGSSPASKEMLKAIIASTTVAVERDSNNDPYVLGSPAEAALLVFARDHLGMPSVSGERENRRIIKMEEFSALPEHGMAAITQLEDGTYRMLVRGRLGEILGKCTTIISDTNDVNPLSDEARKSVEDRNDYFAAELLRTVAFAYRDIHSSTLLKELSSPGTELAYGVFPKLFSDLTFVGFLGLQLCLEEEGKSAVETCQGAGITVRLISSDSSIVAKAIAEYYGIATPGSQAISGPTFRRLSRREMDALLPKLTLIYEATPEDKRRMVRRLKELGDRVVVTGNGRNAHEVAALKTAQVGVTMHKNATDVAREASGIVILDNRFTSVSQAILWGRTVRDSVQKFLQFQLTINISAVILAFVSATASATEQSVLNSVQLLWVNLIMDMFAILALAYDPPSQNQRDRKPSAERNPVLTLPMWKMIIGQAVYQLAVTLTVYHTDLGILGFASSRSLEDRDSLVFNTFVWMQIFNLLNSRRVDSRLNIFEGIQNNAVFLFITIAIISVQCLLVFFGGRALSIISLTPAQWGCSLVMGALTLPLGAALRLFPDDRIRKCIPSRFTRKKKAEEMFSDNDMWDAGLLEVRDELAFIRKIHGGRLHDLRFRIRHPREIFARSRSHSSVFRRRPGSPISATGIHSMLSSAGSVASGRRRRPLSRPGSISSAISAPGVLAGSVALASPGGFKPVTWEESNQHEKTA</sequence>
<dbReference type="SUPFAM" id="SSF81653">
    <property type="entry name" value="Calcium ATPase, transduction domain A"/>
    <property type="match status" value="1"/>
</dbReference>
<dbReference type="Gene3D" id="3.40.50.1000">
    <property type="entry name" value="HAD superfamily/HAD-like"/>
    <property type="match status" value="1"/>
</dbReference>
<dbReference type="GO" id="GO:0012505">
    <property type="term" value="C:endomembrane system"/>
    <property type="evidence" value="ECO:0007669"/>
    <property type="project" value="UniProtKB-SubCell"/>
</dbReference>
<evidence type="ECO:0000256" key="2">
    <source>
        <dbReference type="ARBA" id="ARBA00022692"/>
    </source>
</evidence>
<dbReference type="Proteomes" id="UP000799440">
    <property type="component" value="Unassembled WGS sequence"/>
</dbReference>
<evidence type="ECO:0000313" key="11">
    <source>
        <dbReference type="EMBL" id="KAF2747792.1"/>
    </source>
</evidence>
<feature type="region of interest" description="Disordered" evidence="7">
    <location>
        <begin position="1248"/>
        <end position="1267"/>
    </location>
</feature>
<evidence type="ECO:0000313" key="12">
    <source>
        <dbReference type="Proteomes" id="UP000799440"/>
    </source>
</evidence>
<gene>
    <name evidence="11" type="ORF">M011DRAFT_401689</name>
</gene>
<dbReference type="PANTHER" id="PTHR24093:SF369">
    <property type="entry name" value="CALCIUM-TRANSPORTING ATPASE"/>
    <property type="match status" value="1"/>
</dbReference>
<evidence type="ECO:0000256" key="6">
    <source>
        <dbReference type="ARBA" id="ARBA00023136"/>
    </source>
</evidence>
<feature type="compositionally biased region" description="Basic residues" evidence="7">
    <location>
        <begin position="1248"/>
        <end position="1258"/>
    </location>
</feature>
<dbReference type="InterPro" id="IPR023298">
    <property type="entry name" value="ATPase_P-typ_TM_dom_sf"/>
</dbReference>
<keyword evidence="2 8" id="KW-0812">Transmembrane</keyword>
<dbReference type="InterPro" id="IPR023214">
    <property type="entry name" value="HAD_sf"/>
</dbReference>
<dbReference type="GO" id="GO:0006874">
    <property type="term" value="P:intracellular calcium ion homeostasis"/>
    <property type="evidence" value="ECO:0007669"/>
    <property type="project" value="TreeGrafter"/>
</dbReference>
<evidence type="ECO:0000256" key="3">
    <source>
        <dbReference type="ARBA" id="ARBA00022723"/>
    </source>
</evidence>
<organism evidence="11 12">
    <name type="scientific">Sporormia fimetaria CBS 119925</name>
    <dbReference type="NCBI Taxonomy" id="1340428"/>
    <lineage>
        <taxon>Eukaryota</taxon>
        <taxon>Fungi</taxon>
        <taxon>Dikarya</taxon>
        <taxon>Ascomycota</taxon>
        <taxon>Pezizomycotina</taxon>
        <taxon>Dothideomycetes</taxon>
        <taxon>Pleosporomycetidae</taxon>
        <taxon>Pleosporales</taxon>
        <taxon>Sporormiaceae</taxon>
        <taxon>Sporormia</taxon>
    </lineage>
</organism>
<feature type="transmembrane region" description="Helical" evidence="8">
    <location>
        <begin position="256"/>
        <end position="277"/>
    </location>
</feature>
<keyword evidence="12" id="KW-1185">Reference proteome</keyword>
<dbReference type="FunFam" id="2.70.150.10:FF:000028">
    <property type="entry name" value="Calcium-transporting ATPase"/>
    <property type="match status" value="1"/>
</dbReference>
<keyword evidence="3" id="KW-0479">Metal-binding</keyword>
<feature type="compositionally biased region" description="Basic and acidic residues" evidence="7">
    <location>
        <begin position="606"/>
        <end position="624"/>
    </location>
</feature>
<feature type="transmembrane region" description="Helical" evidence="8">
    <location>
        <begin position="510"/>
        <end position="540"/>
    </location>
</feature>
<dbReference type="InterPro" id="IPR006068">
    <property type="entry name" value="ATPase_P-typ_cation-transptr_C"/>
</dbReference>
<dbReference type="InterPro" id="IPR008250">
    <property type="entry name" value="ATPase_P-typ_transduc_dom_A_sf"/>
</dbReference>